<dbReference type="Pfam" id="PF10503">
    <property type="entry name" value="Esterase_PHB"/>
    <property type="match status" value="1"/>
</dbReference>
<evidence type="ECO:0000256" key="2">
    <source>
        <dbReference type="ARBA" id="ARBA00022801"/>
    </source>
</evidence>
<dbReference type="EMBL" id="JAEKPD010000013">
    <property type="protein sequence ID" value="MBJ3763639.1"/>
    <property type="molecule type" value="Genomic_DNA"/>
</dbReference>
<proteinExistence type="predicted"/>
<evidence type="ECO:0000313" key="4">
    <source>
        <dbReference type="Proteomes" id="UP000642488"/>
    </source>
</evidence>
<dbReference type="InterPro" id="IPR029058">
    <property type="entry name" value="AB_hydrolase_fold"/>
</dbReference>
<dbReference type="GO" id="GO:0016787">
    <property type="term" value="F:hydrolase activity"/>
    <property type="evidence" value="ECO:0007669"/>
    <property type="project" value="UniProtKB-KW"/>
</dbReference>
<dbReference type="Gene3D" id="3.40.50.1820">
    <property type="entry name" value="alpha/beta hydrolase"/>
    <property type="match status" value="1"/>
</dbReference>
<reference evidence="3" key="1">
    <citation type="submission" date="2020-12" db="EMBL/GenBank/DDBJ databases">
        <title>Bacterial taxonomy.</title>
        <authorList>
            <person name="Pan X."/>
        </authorList>
    </citation>
    <scope>NUCLEOTIDE SEQUENCE</scope>
    <source>
        <strain evidence="3">KCTC 52957</strain>
    </source>
</reference>
<accession>A0A934MHU7</accession>
<dbReference type="PANTHER" id="PTHR43037:SF1">
    <property type="entry name" value="BLL1128 PROTEIN"/>
    <property type="match status" value="1"/>
</dbReference>
<dbReference type="InterPro" id="IPR010126">
    <property type="entry name" value="Esterase_phb"/>
</dbReference>
<gene>
    <name evidence="3" type="ORF">ILP92_12855</name>
</gene>
<dbReference type="PANTHER" id="PTHR43037">
    <property type="entry name" value="UNNAMED PRODUCT-RELATED"/>
    <property type="match status" value="1"/>
</dbReference>
<sequence length="310" mass="32092">MNEEFSQAMRQALEATRAGDPGAATAIIQSALGGQPLPAQAPPLKAPPVHTDARIQSRRHACSGGARSYRLFVPTRPARGVVLMLHGCTQTPEDFARGVGMDALAEDAGFVVAYPAQTAAQNAQSCWNWFLPAHQSRTGGEAEMLANLARDLATEFDVGDRIFVAGLSAGGAMAAVLADTHPELFAAIGVHSGLPAGAAQDVNAAFAAMRAGGTGRAPRVPAIVFHGTSDTTVSPRNARMLVPGDGIETSESGNGRSWTRLTSDTSELWLVKGAGHAWFGGGAGGSYADPKGPGASAEMLRFFDAQGTRT</sequence>
<dbReference type="GO" id="GO:0005576">
    <property type="term" value="C:extracellular region"/>
    <property type="evidence" value="ECO:0007669"/>
    <property type="project" value="InterPro"/>
</dbReference>
<dbReference type="Proteomes" id="UP000642488">
    <property type="component" value="Unassembled WGS sequence"/>
</dbReference>
<dbReference type="AlphaFoldDB" id="A0A934MHU7"/>
<organism evidence="3 4">
    <name type="scientific">Palleronia pontilimi</name>
    <dbReference type="NCBI Taxonomy" id="1964209"/>
    <lineage>
        <taxon>Bacteria</taxon>
        <taxon>Pseudomonadati</taxon>
        <taxon>Pseudomonadota</taxon>
        <taxon>Alphaproteobacteria</taxon>
        <taxon>Rhodobacterales</taxon>
        <taxon>Roseobacteraceae</taxon>
        <taxon>Palleronia</taxon>
    </lineage>
</organism>
<keyword evidence="2" id="KW-0378">Hydrolase</keyword>
<dbReference type="InterPro" id="IPR050955">
    <property type="entry name" value="Plant_Biomass_Hydrol_Est"/>
</dbReference>
<dbReference type="RefSeq" id="WP_198916815.1">
    <property type="nucleotide sequence ID" value="NZ_JAEKPD010000013.1"/>
</dbReference>
<keyword evidence="1" id="KW-0732">Signal</keyword>
<protein>
    <submittedName>
        <fullName evidence="3">PHB depolymerase family esterase</fullName>
    </submittedName>
</protein>
<keyword evidence="4" id="KW-1185">Reference proteome</keyword>
<dbReference type="SUPFAM" id="SSF53474">
    <property type="entry name" value="alpha/beta-Hydrolases"/>
    <property type="match status" value="2"/>
</dbReference>
<evidence type="ECO:0000256" key="1">
    <source>
        <dbReference type="ARBA" id="ARBA00022729"/>
    </source>
</evidence>
<comment type="caution">
    <text evidence="3">The sequence shown here is derived from an EMBL/GenBank/DDBJ whole genome shotgun (WGS) entry which is preliminary data.</text>
</comment>
<dbReference type="NCBIfam" id="TIGR01840">
    <property type="entry name" value="esterase_phb"/>
    <property type="match status" value="1"/>
</dbReference>
<evidence type="ECO:0000313" key="3">
    <source>
        <dbReference type="EMBL" id="MBJ3763639.1"/>
    </source>
</evidence>
<name>A0A934MHU7_9RHOB</name>